<sequence>MFKSHKILALLIVIVISGILTVLCFWLFKSYEDHRELTFAKADQALVATLNDYYNEHPPVNVTTPNNSQRNLADIIHRAYPNVAVDSLYAWMEQNATRRQDSMRRKFQDFYRGAPKERNGRRRSRDFNQWMFQNQNLQLSEAVLDSLTKEYVQELAFKGVRLSNVRLSVEKIERGREFWRRAAMHKKQYDTRPILINTENDLYLFATLPQVWKFIIKSMFGQIAFSFVLLAALVITFIALFKTIRKQNKLAILQRSFVTNMTHELKTPLSTVSAAVEALQNTKTKENPERQDRYLNISKRELEHLSQMVEHVLQFNGRGLTLSKQEIDLVPLVRELSESFTLIGTRNIVIQLDAVSASCQLQGDPAHLRNMLSNLIDNAIKYNYSEKPTINLRLSEASNFVQIEVSDNGIGIPKIYQKDIYELFFRVPNGELYIVKGFGLGLTYVKQVVEQHKGSITVESEEGKGSTFTIKLPKS</sequence>
<proteinExistence type="predicted"/>
<dbReference type="SMART" id="SM00387">
    <property type="entry name" value="HATPase_c"/>
    <property type="match status" value="1"/>
</dbReference>
<keyword evidence="4" id="KW-0472">Membrane</keyword>
<dbReference type="EMBL" id="JBHUMA010000004">
    <property type="protein sequence ID" value="MFD2598154.1"/>
    <property type="molecule type" value="Genomic_DNA"/>
</dbReference>
<keyword evidence="3" id="KW-0597">Phosphoprotein</keyword>
<dbReference type="RefSeq" id="WP_380867814.1">
    <property type="nucleotide sequence ID" value="NZ_JBHUMA010000004.1"/>
</dbReference>
<dbReference type="PANTHER" id="PTHR43547:SF2">
    <property type="entry name" value="HYBRID SIGNAL TRANSDUCTION HISTIDINE KINASE C"/>
    <property type="match status" value="1"/>
</dbReference>
<dbReference type="EC" id="2.7.13.3" evidence="2"/>
<accession>A0ABW5NJE8</accession>
<dbReference type="Gene3D" id="1.10.287.130">
    <property type="match status" value="1"/>
</dbReference>
<reference evidence="7" key="1">
    <citation type="journal article" date="2019" name="Int. J. Syst. Evol. Microbiol.">
        <title>The Global Catalogue of Microorganisms (GCM) 10K type strain sequencing project: providing services to taxonomists for standard genome sequencing and annotation.</title>
        <authorList>
            <consortium name="The Broad Institute Genomics Platform"/>
            <consortium name="The Broad Institute Genome Sequencing Center for Infectious Disease"/>
            <person name="Wu L."/>
            <person name="Ma J."/>
        </authorList>
    </citation>
    <scope>NUCLEOTIDE SEQUENCE [LARGE SCALE GENOMIC DNA]</scope>
    <source>
        <strain evidence="7">KCTC 42248</strain>
    </source>
</reference>
<dbReference type="InterPro" id="IPR004358">
    <property type="entry name" value="Sig_transdc_His_kin-like_C"/>
</dbReference>
<dbReference type="InterPro" id="IPR003661">
    <property type="entry name" value="HisK_dim/P_dom"/>
</dbReference>
<dbReference type="PRINTS" id="PR00344">
    <property type="entry name" value="BCTRLSENSOR"/>
</dbReference>
<dbReference type="Proteomes" id="UP001597393">
    <property type="component" value="Unassembled WGS sequence"/>
</dbReference>
<dbReference type="PROSITE" id="PS50109">
    <property type="entry name" value="HIS_KIN"/>
    <property type="match status" value="1"/>
</dbReference>
<dbReference type="InterPro" id="IPR036890">
    <property type="entry name" value="HATPase_C_sf"/>
</dbReference>
<dbReference type="InterPro" id="IPR036097">
    <property type="entry name" value="HisK_dim/P_sf"/>
</dbReference>
<gene>
    <name evidence="6" type="ORF">ACFSQ3_04240</name>
</gene>
<evidence type="ECO:0000256" key="4">
    <source>
        <dbReference type="SAM" id="Phobius"/>
    </source>
</evidence>
<dbReference type="Pfam" id="PF02518">
    <property type="entry name" value="HATPase_c"/>
    <property type="match status" value="1"/>
</dbReference>
<dbReference type="GO" id="GO:0016301">
    <property type="term" value="F:kinase activity"/>
    <property type="evidence" value="ECO:0007669"/>
    <property type="project" value="UniProtKB-KW"/>
</dbReference>
<keyword evidence="6" id="KW-0418">Kinase</keyword>
<dbReference type="InterPro" id="IPR005467">
    <property type="entry name" value="His_kinase_dom"/>
</dbReference>
<dbReference type="SUPFAM" id="SSF47384">
    <property type="entry name" value="Homodimeric domain of signal transducing histidine kinase"/>
    <property type="match status" value="1"/>
</dbReference>
<evidence type="ECO:0000256" key="1">
    <source>
        <dbReference type="ARBA" id="ARBA00000085"/>
    </source>
</evidence>
<keyword evidence="7" id="KW-1185">Reference proteome</keyword>
<feature type="transmembrane region" description="Helical" evidence="4">
    <location>
        <begin position="7"/>
        <end position="28"/>
    </location>
</feature>
<keyword evidence="4" id="KW-1133">Transmembrane helix</keyword>
<evidence type="ECO:0000313" key="7">
    <source>
        <dbReference type="Proteomes" id="UP001597393"/>
    </source>
</evidence>
<dbReference type="Gene3D" id="3.30.565.10">
    <property type="entry name" value="Histidine kinase-like ATPase, C-terminal domain"/>
    <property type="match status" value="1"/>
</dbReference>
<comment type="catalytic activity">
    <reaction evidence="1">
        <text>ATP + protein L-histidine = ADP + protein N-phospho-L-histidine.</text>
        <dbReference type="EC" id="2.7.13.3"/>
    </reaction>
</comment>
<protein>
    <recommendedName>
        <fullName evidence="2">histidine kinase</fullName>
        <ecNumber evidence="2">2.7.13.3</ecNumber>
    </recommendedName>
</protein>
<dbReference type="Pfam" id="PF00512">
    <property type="entry name" value="HisKA"/>
    <property type="match status" value="1"/>
</dbReference>
<dbReference type="SMART" id="SM00388">
    <property type="entry name" value="HisKA"/>
    <property type="match status" value="1"/>
</dbReference>
<feature type="transmembrane region" description="Helical" evidence="4">
    <location>
        <begin position="219"/>
        <end position="241"/>
    </location>
</feature>
<evidence type="ECO:0000313" key="6">
    <source>
        <dbReference type="EMBL" id="MFD2598154.1"/>
    </source>
</evidence>
<dbReference type="SUPFAM" id="SSF55874">
    <property type="entry name" value="ATPase domain of HSP90 chaperone/DNA topoisomerase II/histidine kinase"/>
    <property type="match status" value="1"/>
</dbReference>
<organism evidence="6 7">
    <name type="scientific">Sphingobacterium corticis</name>
    <dbReference type="NCBI Taxonomy" id="1812823"/>
    <lineage>
        <taxon>Bacteria</taxon>
        <taxon>Pseudomonadati</taxon>
        <taxon>Bacteroidota</taxon>
        <taxon>Sphingobacteriia</taxon>
        <taxon>Sphingobacteriales</taxon>
        <taxon>Sphingobacteriaceae</taxon>
        <taxon>Sphingobacterium</taxon>
    </lineage>
</organism>
<dbReference type="CDD" id="cd00082">
    <property type="entry name" value="HisKA"/>
    <property type="match status" value="1"/>
</dbReference>
<keyword evidence="6" id="KW-0808">Transferase</keyword>
<evidence type="ECO:0000259" key="5">
    <source>
        <dbReference type="PROSITE" id="PS50109"/>
    </source>
</evidence>
<comment type="caution">
    <text evidence="6">The sequence shown here is derived from an EMBL/GenBank/DDBJ whole genome shotgun (WGS) entry which is preliminary data.</text>
</comment>
<dbReference type="InterPro" id="IPR003594">
    <property type="entry name" value="HATPase_dom"/>
</dbReference>
<dbReference type="PANTHER" id="PTHR43547">
    <property type="entry name" value="TWO-COMPONENT HISTIDINE KINASE"/>
    <property type="match status" value="1"/>
</dbReference>
<evidence type="ECO:0000256" key="3">
    <source>
        <dbReference type="ARBA" id="ARBA00022553"/>
    </source>
</evidence>
<dbReference type="CDD" id="cd00075">
    <property type="entry name" value="HATPase"/>
    <property type="match status" value="1"/>
</dbReference>
<keyword evidence="4" id="KW-0812">Transmembrane</keyword>
<feature type="domain" description="Histidine kinase" evidence="5">
    <location>
        <begin position="260"/>
        <end position="475"/>
    </location>
</feature>
<name>A0ABW5NJE8_9SPHI</name>
<evidence type="ECO:0000256" key="2">
    <source>
        <dbReference type="ARBA" id="ARBA00012438"/>
    </source>
</evidence>